<keyword evidence="4" id="KW-1185">Reference proteome</keyword>
<dbReference type="EMBL" id="CP039692">
    <property type="protein sequence ID" value="QCI99399.1"/>
    <property type="molecule type" value="Genomic_DNA"/>
</dbReference>
<evidence type="ECO:0000313" key="2">
    <source>
        <dbReference type="EMBL" id="QYA08941.1"/>
    </source>
</evidence>
<accession>A0A4D7DX52</accession>
<dbReference type="EMBL" id="CP072168">
    <property type="protein sequence ID" value="QYA08941.1"/>
    <property type="molecule type" value="Genomic_DNA"/>
</dbReference>
<evidence type="ECO:0000313" key="3">
    <source>
        <dbReference type="Proteomes" id="UP000298545"/>
    </source>
</evidence>
<evidence type="ECO:0000313" key="4">
    <source>
        <dbReference type="Proteomes" id="UP000826513"/>
    </source>
</evidence>
<dbReference type="InterPro" id="IPR011990">
    <property type="entry name" value="TPR-like_helical_dom_sf"/>
</dbReference>
<reference evidence="2 4" key="2">
    <citation type="submission" date="2021-03" db="EMBL/GenBank/DDBJ databases">
        <title>Rapid diversification of plasmids in a genus of pathogenic and nitrogen fixing bacteria.</title>
        <authorList>
            <person name="Weisberg A.J."/>
            <person name="Miller M."/>
            <person name="Ream W."/>
            <person name="Grunwald N.J."/>
            <person name="Chang J.H."/>
        </authorList>
    </citation>
    <scope>NUCLEOTIDE SEQUENCE [LARGE SCALE GENOMIC DNA]</scope>
    <source>
        <strain evidence="2 4">AF3.44</strain>
    </source>
</reference>
<dbReference type="AlphaFoldDB" id="A0A4D7DX52"/>
<name>A0A4D7DX52_9HYPH</name>
<gene>
    <name evidence="1" type="ORF">CFBP5473_15400</name>
    <name evidence="2" type="ORF">J5285_16145</name>
</gene>
<reference evidence="1 3" key="1">
    <citation type="submission" date="2019-04" db="EMBL/GenBank/DDBJ databases">
        <title>Complete genome sequence of Agrobacterium larrymoorei CFBP5473.</title>
        <authorList>
            <person name="Haryono M."/>
            <person name="Chou L."/>
            <person name="Lin Y.-C."/>
            <person name="Lai E.-M."/>
            <person name="Kuo C.-H."/>
        </authorList>
    </citation>
    <scope>NUCLEOTIDE SEQUENCE [LARGE SCALE GENOMIC DNA]</scope>
    <source>
        <strain evidence="1 3">CFBP5473</strain>
    </source>
</reference>
<dbReference type="Proteomes" id="UP000298545">
    <property type="component" value="Chromosome linear"/>
</dbReference>
<dbReference type="OrthoDB" id="5416084at2"/>
<sequence>MTLRAEISQLLDENQIDTALNLARDHVKSAPSDKEARHLYIDLLILSREYEKADAQCNLAATFSPQDSVGFSLLRQQLRAMAARDAWFEKDAVPEFPGGPSELDQLAIKANIAAREGNIIDAANALSELDEKRGDISITFNGKSASDIRDLDDRVPHALEVLTNGGRYLWIDYGRIESLTIGPMTRPRDLAYRDAELTLKDGAVASVLVPAIYHGPDKAAVLLLGRETRWDEDSGPLVTGQGQRCLLIGDDLVPFHEIASLTASSETDERQIARG</sequence>
<dbReference type="SUPFAM" id="SSF144059">
    <property type="entry name" value="ImpE-like"/>
    <property type="match status" value="1"/>
</dbReference>
<proteinExistence type="predicted"/>
<dbReference type="Pfam" id="PF07024">
    <property type="entry name" value="ImpE"/>
    <property type="match status" value="1"/>
</dbReference>
<dbReference type="InterPro" id="IPR009211">
    <property type="entry name" value="TagJ"/>
</dbReference>
<dbReference type="KEGG" id="alf:CFBP5473_15400"/>
<dbReference type="RefSeq" id="WP_027675278.1">
    <property type="nucleotide sequence ID" value="NZ_CP039692.1"/>
</dbReference>
<dbReference type="STRING" id="1367849.GCA_000518585_02521"/>
<dbReference type="Gene3D" id="1.25.40.10">
    <property type="entry name" value="Tetratricopeptide repeat domain"/>
    <property type="match status" value="1"/>
</dbReference>
<organism evidence="1 3">
    <name type="scientific">Agrobacterium larrymoorei</name>
    <dbReference type="NCBI Taxonomy" id="160699"/>
    <lineage>
        <taxon>Bacteria</taxon>
        <taxon>Pseudomonadati</taxon>
        <taxon>Pseudomonadota</taxon>
        <taxon>Alphaproteobacteria</taxon>
        <taxon>Hyphomicrobiales</taxon>
        <taxon>Rhizobiaceae</taxon>
        <taxon>Rhizobium/Agrobacterium group</taxon>
        <taxon>Agrobacterium</taxon>
    </lineage>
</organism>
<evidence type="ECO:0000313" key="1">
    <source>
        <dbReference type="EMBL" id="QCI99399.1"/>
    </source>
</evidence>
<dbReference type="PIRSF" id="PIRSF029288">
    <property type="entry name" value="SciE_ImpE"/>
    <property type="match status" value="1"/>
</dbReference>
<dbReference type="Proteomes" id="UP000826513">
    <property type="component" value="Chromosome 2"/>
</dbReference>
<protein>
    <submittedName>
        <fullName evidence="1">Nitrogen fixation protein</fullName>
    </submittedName>
</protein>